<sequence>MTEKQVRTVLPTKDEPRAHRGRSTEFDDGGPDDFDIPGEGGAACAWTESLCVDSVTRFIVRVPVQEGIDPEIERYCDRHWVLKLAEIIETDMPICKHSLRDHVISTGELVGDTWEVRTEG</sequence>
<evidence type="ECO:0000313" key="3">
    <source>
        <dbReference type="Proteomes" id="UP000226191"/>
    </source>
</evidence>
<gene>
    <name evidence="2" type="ORF">B1B09_01600</name>
</gene>
<accession>A0A2B7IGX7</accession>
<evidence type="ECO:0000313" key="2">
    <source>
        <dbReference type="EMBL" id="PGF36354.1"/>
    </source>
</evidence>
<dbReference type="OrthoDB" id="3240436at2"/>
<name>A0A2B7IGX7_CUTAC</name>
<dbReference type="EMBL" id="MVCE01000001">
    <property type="protein sequence ID" value="PGF36354.1"/>
    <property type="molecule type" value="Genomic_DNA"/>
</dbReference>
<organism evidence="2 3">
    <name type="scientific">Cutibacterium acnes</name>
    <name type="common">Propionibacterium acnes</name>
    <dbReference type="NCBI Taxonomy" id="1747"/>
    <lineage>
        <taxon>Bacteria</taxon>
        <taxon>Bacillati</taxon>
        <taxon>Actinomycetota</taxon>
        <taxon>Actinomycetes</taxon>
        <taxon>Propionibacteriales</taxon>
        <taxon>Propionibacteriaceae</taxon>
        <taxon>Cutibacterium</taxon>
    </lineage>
</organism>
<comment type="caution">
    <text evidence="2">The sequence shown here is derived from an EMBL/GenBank/DDBJ whole genome shotgun (WGS) entry which is preliminary data.</text>
</comment>
<proteinExistence type="predicted"/>
<protein>
    <submittedName>
        <fullName evidence="2">Uncharacterized protein</fullName>
    </submittedName>
</protein>
<dbReference type="RefSeq" id="WP_002515479.1">
    <property type="nucleotide sequence ID" value="NZ_AP019664.1"/>
</dbReference>
<reference evidence="2 3" key="1">
    <citation type="submission" date="2017-02" db="EMBL/GenBank/DDBJ databases">
        <title>Prevalence of linear plasmids in Cutibacterium acnes isolates obtained from cancerous prostatic tissue.</title>
        <authorList>
            <person name="Davidsson S."/>
            <person name="Bruggemann H."/>
        </authorList>
    </citation>
    <scope>NUCLEOTIDE SEQUENCE [LARGE SCALE GENOMIC DNA]</scope>
    <source>
        <strain evidence="2 3">11-78</strain>
    </source>
</reference>
<evidence type="ECO:0000256" key="1">
    <source>
        <dbReference type="SAM" id="MobiDB-lite"/>
    </source>
</evidence>
<feature type="region of interest" description="Disordered" evidence="1">
    <location>
        <begin position="1"/>
        <end position="34"/>
    </location>
</feature>
<dbReference type="Proteomes" id="UP000226191">
    <property type="component" value="Unassembled WGS sequence"/>
</dbReference>
<dbReference type="AlphaFoldDB" id="A0A2B7IGX7"/>
<dbReference type="GeneID" id="92856837"/>
<feature type="compositionally biased region" description="Basic and acidic residues" evidence="1">
    <location>
        <begin position="1"/>
        <end position="25"/>
    </location>
</feature>